<evidence type="ECO:0000313" key="4">
    <source>
        <dbReference type="EMBL" id="MCD1294022.1"/>
    </source>
</evidence>
<feature type="compositionally biased region" description="Basic and acidic residues" evidence="1">
    <location>
        <begin position="148"/>
        <end position="167"/>
    </location>
</feature>
<keyword evidence="5" id="KW-1185">Reference proteome</keyword>
<evidence type="ECO:0000256" key="1">
    <source>
        <dbReference type="SAM" id="MobiDB-lite"/>
    </source>
</evidence>
<dbReference type="InterPro" id="IPR018253">
    <property type="entry name" value="DnaJ_domain_CS"/>
</dbReference>
<dbReference type="InterPro" id="IPR036869">
    <property type="entry name" value="J_dom_sf"/>
</dbReference>
<evidence type="ECO:0000313" key="5">
    <source>
        <dbReference type="Proteomes" id="UP001320159"/>
    </source>
</evidence>
<evidence type="ECO:0000256" key="2">
    <source>
        <dbReference type="SAM" id="Phobius"/>
    </source>
</evidence>
<dbReference type="InterPro" id="IPR001623">
    <property type="entry name" value="DnaJ_domain"/>
</dbReference>
<dbReference type="Proteomes" id="UP001320159">
    <property type="component" value="Unassembled WGS sequence"/>
</dbReference>
<dbReference type="InterPro" id="IPR051100">
    <property type="entry name" value="DnaJ_subfamily_B/C"/>
</dbReference>
<accession>A0AAP2RBI9</accession>
<reference evidence="4 5" key="1">
    <citation type="submission" date="2017-11" db="EMBL/GenBank/DDBJ databases">
        <title>Isolation and Characterization of Family Methanocellaceae Species from Potential Methane Hydrate Area Offshore Southwestern Taiwan.</title>
        <authorList>
            <person name="Zhang W.-L."/>
            <person name="Chen W.-C."/>
            <person name="Lai M.-C."/>
            <person name="Chen S.-C."/>
        </authorList>
    </citation>
    <scope>NUCLEOTIDE SEQUENCE [LARGE SCALE GENOMIC DNA]</scope>
    <source>
        <strain evidence="4 5">CWC-04</strain>
    </source>
</reference>
<dbReference type="PROSITE" id="PS00636">
    <property type="entry name" value="DNAJ_1"/>
    <property type="match status" value="1"/>
</dbReference>
<keyword evidence="2" id="KW-0812">Transmembrane</keyword>
<dbReference type="PROSITE" id="PS50076">
    <property type="entry name" value="DNAJ_2"/>
    <property type="match status" value="1"/>
</dbReference>
<dbReference type="CDD" id="cd06257">
    <property type="entry name" value="DnaJ"/>
    <property type="match status" value="1"/>
</dbReference>
<feature type="transmembrane region" description="Helical" evidence="2">
    <location>
        <begin position="181"/>
        <end position="197"/>
    </location>
</feature>
<name>A0AAP2RBI9_9EURY</name>
<evidence type="ECO:0000259" key="3">
    <source>
        <dbReference type="PROSITE" id="PS50076"/>
    </source>
</evidence>
<dbReference type="Pfam" id="PF00226">
    <property type="entry name" value="DnaJ"/>
    <property type="match status" value="1"/>
</dbReference>
<dbReference type="PRINTS" id="PR00625">
    <property type="entry name" value="JDOMAIN"/>
</dbReference>
<feature type="region of interest" description="Disordered" evidence="1">
    <location>
        <begin position="106"/>
        <end position="133"/>
    </location>
</feature>
<dbReference type="Gene3D" id="1.10.287.110">
    <property type="entry name" value="DnaJ domain"/>
    <property type="match status" value="1"/>
</dbReference>
<dbReference type="SMART" id="SM00271">
    <property type="entry name" value="DnaJ"/>
    <property type="match status" value="1"/>
</dbReference>
<sequence>MDKNYYEILGLDASASIDDIKKAYRILAKKYHPDVNKDPRSGEIFKSVSEAYEILSDETTRAEYDSLRSPRPNYHYSGGEKFRYREEERATDSEHGYDNFTYEKYEKEEPVEEEYSEQEAYDEPEEQAEYREPVYERTEYRQAAYADEDVREKYGEPAEPVSEKPEDAFYEAEENAKKRSVKIYILSLIVPGLYQIYSGERKFGSLLLIVYFIFWVLAFLQNLGIGLLAMIIWAYSVYDAYATLNRPIDAGVNS</sequence>
<keyword evidence="2" id="KW-1133">Transmembrane helix</keyword>
<proteinExistence type="predicted"/>
<dbReference type="SUPFAM" id="SSF46565">
    <property type="entry name" value="Chaperone J-domain"/>
    <property type="match status" value="1"/>
</dbReference>
<dbReference type="AlphaFoldDB" id="A0AAP2RBI9"/>
<dbReference type="EMBL" id="PGCK01000002">
    <property type="protein sequence ID" value="MCD1294022.1"/>
    <property type="molecule type" value="Genomic_DNA"/>
</dbReference>
<keyword evidence="2" id="KW-0472">Membrane</keyword>
<gene>
    <name evidence="4" type="ORF">CUJ83_03310</name>
</gene>
<feature type="transmembrane region" description="Helical" evidence="2">
    <location>
        <begin position="209"/>
        <end position="238"/>
    </location>
</feature>
<protein>
    <recommendedName>
        <fullName evidence="3">J domain-containing protein</fullName>
    </recommendedName>
</protein>
<feature type="domain" description="J" evidence="3">
    <location>
        <begin position="4"/>
        <end position="68"/>
    </location>
</feature>
<feature type="compositionally biased region" description="Acidic residues" evidence="1">
    <location>
        <begin position="109"/>
        <end position="127"/>
    </location>
</feature>
<organism evidence="4 5">
    <name type="scientific">Methanooceanicella nereidis</name>
    <dbReference type="NCBI Taxonomy" id="2052831"/>
    <lineage>
        <taxon>Archaea</taxon>
        <taxon>Methanobacteriati</taxon>
        <taxon>Methanobacteriota</taxon>
        <taxon>Stenosarchaea group</taxon>
        <taxon>Methanomicrobia</taxon>
        <taxon>Methanocellales</taxon>
        <taxon>Methanocellaceae</taxon>
        <taxon>Methanooceanicella</taxon>
    </lineage>
</organism>
<dbReference type="PANTHER" id="PTHR43908">
    <property type="entry name" value="AT29763P-RELATED"/>
    <property type="match status" value="1"/>
</dbReference>
<comment type="caution">
    <text evidence="4">The sequence shown here is derived from an EMBL/GenBank/DDBJ whole genome shotgun (WGS) entry which is preliminary data.</text>
</comment>
<feature type="region of interest" description="Disordered" evidence="1">
    <location>
        <begin position="146"/>
        <end position="167"/>
    </location>
</feature>